<dbReference type="InterPro" id="IPR029058">
    <property type="entry name" value="AB_hydrolase_fold"/>
</dbReference>
<gene>
    <name evidence="2" type="ORF">NCTC10994_03972</name>
</gene>
<proteinExistence type="predicted"/>
<dbReference type="Gene3D" id="3.40.50.1820">
    <property type="entry name" value="alpha/beta hydrolase"/>
    <property type="match status" value="1"/>
</dbReference>
<dbReference type="EMBL" id="LS483468">
    <property type="protein sequence ID" value="SQI38716.1"/>
    <property type="molecule type" value="Genomic_DNA"/>
</dbReference>
<dbReference type="PANTHER" id="PTHR37017">
    <property type="entry name" value="AB HYDROLASE-1 DOMAIN-CONTAINING PROTEIN-RELATED"/>
    <property type="match status" value="1"/>
</dbReference>
<dbReference type="PANTHER" id="PTHR37017:SF11">
    <property type="entry name" value="ESTERASE_LIPASE_THIOESTERASE DOMAIN-CONTAINING PROTEIN"/>
    <property type="match status" value="1"/>
</dbReference>
<evidence type="ECO:0000313" key="2">
    <source>
        <dbReference type="EMBL" id="SQI38716.1"/>
    </source>
</evidence>
<feature type="domain" description="AB hydrolase-1" evidence="1">
    <location>
        <begin position="4"/>
        <end position="220"/>
    </location>
</feature>
<dbReference type="RefSeq" id="WP_072699403.1">
    <property type="nucleotide sequence ID" value="NZ_JAFBBL010000001.1"/>
</dbReference>
<dbReference type="STRING" id="1219011.GCA_001895045_01436"/>
<dbReference type="Proteomes" id="UP000249091">
    <property type="component" value="Chromosome 1"/>
</dbReference>
<dbReference type="AlphaFoldDB" id="A0A2X4UFP7"/>
<dbReference type="Pfam" id="PF12697">
    <property type="entry name" value="Abhydrolase_6"/>
    <property type="match status" value="1"/>
</dbReference>
<evidence type="ECO:0000259" key="1">
    <source>
        <dbReference type="Pfam" id="PF12697"/>
    </source>
</evidence>
<dbReference type="KEGG" id="rcr:NCTC10994_03972"/>
<reference evidence="2 3" key="1">
    <citation type="submission" date="2018-06" db="EMBL/GenBank/DDBJ databases">
        <authorList>
            <consortium name="Pathogen Informatics"/>
            <person name="Doyle S."/>
        </authorList>
    </citation>
    <scope>NUCLEOTIDE SEQUENCE [LARGE SCALE GENOMIC DNA]</scope>
    <source>
        <strain evidence="2 3">NCTC10994</strain>
    </source>
</reference>
<dbReference type="GO" id="GO:0016787">
    <property type="term" value="F:hydrolase activity"/>
    <property type="evidence" value="ECO:0007669"/>
    <property type="project" value="UniProtKB-KW"/>
</dbReference>
<name>A0A2X4UFP7_9NOCA</name>
<evidence type="ECO:0000313" key="3">
    <source>
        <dbReference type="Proteomes" id="UP000249091"/>
    </source>
</evidence>
<dbReference type="InterPro" id="IPR052897">
    <property type="entry name" value="Sec-Metab_Biosynth_Hydrolase"/>
</dbReference>
<accession>A0A2X4UFP7</accession>
<keyword evidence="3" id="KW-1185">Reference proteome</keyword>
<dbReference type="InterPro" id="IPR000073">
    <property type="entry name" value="AB_hydrolase_1"/>
</dbReference>
<sequence length="234" mass="25344">MSTFVLLPGAGSNSWYWQRVVPLLEDRGHDVVAVDLPYADENADQDDYADLVVAGLGDVRRPLVVVGQSMSAFTAVRVAQRCAVDELVLVAPMIPAPGESPAQWWGNVGHEEAQRAEAVADGRDPDAPLDMRELFFHDVPEDLTEEALTQEEIALSDAAFEPSWDAERWPDVPVRVVAGSRDRLFPLPFLTELSRARVGTEPLVVDSGHLVALARPAELAGILLDPAAHPPGSS</sequence>
<dbReference type="SUPFAM" id="SSF53474">
    <property type="entry name" value="alpha/beta-Hydrolases"/>
    <property type="match status" value="1"/>
</dbReference>
<keyword evidence="2" id="KW-0378">Hydrolase</keyword>
<organism evidence="2 3">
    <name type="scientific">Rhodococcus coprophilus</name>
    <dbReference type="NCBI Taxonomy" id="38310"/>
    <lineage>
        <taxon>Bacteria</taxon>
        <taxon>Bacillati</taxon>
        <taxon>Actinomycetota</taxon>
        <taxon>Actinomycetes</taxon>
        <taxon>Mycobacteriales</taxon>
        <taxon>Nocardiaceae</taxon>
        <taxon>Rhodococcus</taxon>
    </lineage>
</organism>
<protein>
    <submittedName>
        <fullName evidence="2">Putative hydrolase</fullName>
    </submittedName>
</protein>